<feature type="region of interest" description="Disordered" evidence="1">
    <location>
        <begin position="195"/>
        <end position="247"/>
    </location>
</feature>
<evidence type="ECO:0000313" key="3">
    <source>
        <dbReference type="Proteomes" id="UP000244336"/>
    </source>
</evidence>
<evidence type="ECO:0000313" key="2">
    <source>
        <dbReference type="EMBL" id="PUZ71166.1"/>
    </source>
</evidence>
<feature type="region of interest" description="Disordered" evidence="1">
    <location>
        <begin position="1"/>
        <end position="137"/>
    </location>
</feature>
<dbReference type="AlphaFoldDB" id="A0A2T7ETL3"/>
<dbReference type="EMBL" id="CM009750">
    <property type="protein sequence ID" value="PUZ71166.1"/>
    <property type="molecule type" value="Genomic_DNA"/>
</dbReference>
<name>A0A2T7ETL3_9POAL</name>
<protein>
    <submittedName>
        <fullName evidence="2">Uncharacterized protein</fullName>
    </submittedName>
</protein>
<gene>
    <name evidence="2" type="ORF">GQ55_2G292700</name>
</gene>
<accession>A0A2T7ETL3</accession>
<evidence type="ECO:0000256" key="1">
    <source>
        <dbReference type="SAM" id="MobiDB-lite"/>
    </source>
</evidence>
<dbReference type="OrthoDB" id="690215at2759"/>
<feature type="compositionally biased region" description="Low complexity" evidence="1">
    <location>
        <begin position="214"/>
        <end position="229"/>
    </location>
</feature>
<feature type="compositionally biased region" description="Pro residues" evidence="1">
    <location>
        <begin position="199"/>
        <end position="213"/>
    </location>
</feature>
<feature type="compositionally biased region" description="Low complexity" evidence="1">
    <location>
        <begin position="111"/>
        <end position="125"/>
    </location>
</feature>
<reference evidence="2 3" key="1">
    <citation type="submission" date="2018-04" db="EMBL/GenBank/DDBJ databases">
        <title>WGS assembly of Panicum hallii var. hallii HAL2.</title>
        <authorList>
            <person name="Lovell J."/>
            <person name="Jenkins J."/>
            <person name="Lowry D."/>
            <person name="Mamidi S."/>
            <person name="Sreedasyam A."/>
            <person name="Weng X."/>
            <person name="Barry K."/>
            <person name="Bonette J."/>
            <person name="Campitelli B."/>
            <person name="Daum C."/>
            <person name="Gordon S."/>
            <person name="Gould B."/>
            <person name="Lipzen A."/>
            <person name="MacQueen A."/>
            <person name="Palacio-Mejia J."/>
            <person name="Plott C."/>
            <person name="Shakirov E."/>
            <person name="Shu S."/>
            <person name="Yoshinaga Y."/>
            <person name="Zane M."/>
            <person name="Rokhsar D."/>
            <person name="Grimwood J."/>
            <person name="Schmutz J."/>
            <person name="Juenger T."/>
        </authorList>
    </citation>
    <scope>NUCLEOTIDE SEQUENCE [LARGE SCALE GENOMIC DNA]</scope>
    <source>
        <strain evidence="3">cv. HAL2</strain>
    </source>
</reference>
<dbReference type="Proteomes" id="UP000244336">
    <property type="component" value="Chromosome 2"/>
</dbReference>
<feature type="compositionally biased region" description="Polar residues" evidence="1">
    <location>
        <begin position="1"/>
        <end position="13"/>
    </location>
</feature>
<keyword evidence="3" id="KW-1185">Reference proteome</keyword>
<organism evidence="2 3">
    <name type="scientific">Panicum hallii var. hallii</name>
    <dbReference type="NCBI Taxonomy" id="1504633"/>
    <lineage>
        <taxon>Eukaryota</taxon>
        <taxon>Viridiplantae</taxon>
        <taxon>Streptophyta</taxon>
        <taxon>Embryophyta</taxon>
        <taxon>Tracheophyta</taxon>
        <taxon>Spermatophyta</taxon>
        <taxon>Magnoliopsida</taxon>
        <taxon>Liliopsida</taxon>
        <taxon>Poales</taxon>
        <taxon>Poaceae</taxon>
        <taxon>PACMAD clade</taxon>
        <taxon>Panicoideae</taxon>
        <taxon>Panicodae</taxon>
        <taxon>Paniceae</taxon>
        <taxon>Panicinae</taxon>
        <taxon>Panicum</taxon>
        <taxon>Panicum sect. Panicum</taxon>
    </lineage>
</organism>
<feature type="compositionally biased region" description="Basic residues" evidence="1">
    <location>
        <begin position="19"/>
        <end position="28"/>
    </location>
</feature>
<feature type="compositionally biased region" description="Low complexity" evidence="1">
    <location>
        <begin position="93"/>
        <end position="102"/>
    </location>
</feature>
<sequence>MVMPPRSSSSGMQSIHRELQRRRHKPLAPKRSTASKPSPPPPLEGARYTGRQPRPRPPRQEDPSFAASKSPPGSAGTHVPRSPRPRPYPSPRPTVISPSSTPQTPPPPPSTRSAPSSIGSASPSTLGTNEHLRPGTVVGVRTRTATLKTGEVLVFWLRAMIVSPVHGGYEIVYDGNWPPGDPYGTVHVPRQHVRMIKPSPSPTPLPPSLPPYSAPSSSASDTTATVAAAWKKEMRQAPRPTTGGKSLRLIRSLLPEMENQVRAALPRY</sequence>
<dbReference type="STRING" id="1504633.A0A2T7ETL3"/>
<dbReference type="Pfam" id="PF11321">
    <property type="entry name" value="DUF3123"/>
    <property type="match status" value="1"/>
</dbReference>
<proteinExistence type="predicted"/>
<dbReference type="Gramene" id="PUZ71166">
    <property type="protein sequence ID" value="PUZ71166"/>
    <property type="gene ID" value="GQ55_2G292700"/>
</dbReference>
<dbReference type="InterPro" id="IPR021470">
    <property type="entry name" value="DUF3123"/>
</dbReference>